<dbReference type="AlphaFoldDB" id="A0A1C2E2Z3"/>
<evidence type="ECO:0000256" key="2">
    <source>
        <dbReference type="ARBA" id="ARBA00022448"/>
    </source>
</evidence>
<evidence type="ECO:0000313" key="10">
    <source>
        <dbReference type="EMBL" id="OCX21374.1"/>
    </source>
</evidence>
<feature type="transmembrane region" description="Helical" evidence="9">
    <location>
        <begin position="263"/>
        <end position="279"/>
    </location>
</feature>
<dbReference type="STRING" id="1566387.QV13_06820"/>
<dbReference type="InterPro" id="IPR052157">
    <property type="entry name" value="BCAA_transport_permease"/>
</dbReference>
<evidence type="ECO:0000313" key="11">
    <source>
        <dbReference type="Proteomes" id="UP000094412"/>
    </source>
</evidence>
<accession>A0A1C2E2Z3</accession>
<comment type="caution">
    <text evidence="10">The sequence shown here is derived from an EMBL/GenBank/DDBJ whole genome shotgun (WGS) entry which is preliminary data.</text>
</comment>
<evidence type="ECO:0000256" key="3">
    <source>
        <dbReference type="ARBA" id="ARBA00022475"/>
    </source>
</evidence>
<evidence type="ECO:0000256" key="4">
    <source>
        <dbReference type="ARBA" id="ARBA00022692"/>
    </source>
</evidence>
<feature type="transmembrane region" description="Helical" evidence="9">
    <location>
        <begin position="189"/>
        <end position="214"/>
    </location>
</feature>
<keyword evidence="2" id="KW-0813">Transport</keyword>
<organism evidence="10 11">
    <name type="scientific">Mesorhizobium hungaricum</name>
    <dbReference type="NCBI Taxonomy" id="1566387"/>
    <lineage>
        <taxon>Bacteria</taxon>
        <taxon>Pseudomonadati</taxon>
        <taxon>Pseudomonadota</taxon>
        <taxon>Alphaproteobacteria</taxon>
        <taxon>Hyphomicrobiales</taxon>
        <taxon>Phyllobacteriaceae</taxon>
        <taxon>Mesorhizobium</taxon>
    </lineage>
</organism>
<dbReference type="RefSeq" id="WP_065997032.1">
    <property type="nucleotide sequence ID" value="NZ_MDEO01000028.1"/>
</dbReference>
<feature type="transmembrane region" description="Helical" evidence="9">
    <location>
        <begin position="65"/>
        <end position="88"/>
    </location>
</feature>
<comment type="subcellular location">
    <subcellularLocation>
        <location evidence="1">Cell membrane</location>
        <topology evidence="1">Multi-pass membrane protein</topology>
    </subcellularLocation>
</comment>
<reference evidence="10 11" key="1">
    <citation type="submission" date="2016-08" db="EMBL/GenBank/DDBJ databases">
        <title>Whole genome sequence of Mesorhizobium sp. strain UASWS1009 isolated from industrial sewage.</title>
        <authorList>
            <person name="Crovadore J."/>
            <person name="Calmin G."/>
            <person name="Chablais R."/>
            <person name="Cochard B."/>
            <person name="Lefort F."/>
        </authorList>
    </citation>
    <scope>NUCLEOTIDE SEQUENCE [LARGE SCALE GENOMIC DNA]</scope>
    <source>
        <strain evidence="10 11">UASWS1009</strain>
    </source>
</reference>
<evidence type="ECO:0000256" key="6">
    <source>
        <dbReference type="ARBA" id="ARBA00022989"/>
    </source>
</evidence>
<keyword evidence="11" id="KW-1185">Reference proteome</keyword>
<dbReference type="OrthoDB" id="9807115at2"/>
<dbReference type="GO" id="GO:0006865">
    <property type="term" value="P:amino acid transport"/>
    <property type="evidence" value="ECO:0007669"/>
    <property type="project" value="UniProtKB-KW"/>
</dbReference>
<keyword evidence="7 9" id="KW-0472">Membrane</keyword>
<dbReference type="CDD" id="cd06582">
    <property type="entry name" value="TM_PBP1_LivH_like"/>
    <property type="match status" value="1"/>
</dbReference>
<keyword evidence="3" id="KW-1003">Cell membrane</keyword>
<feature type="transmembrane region" description="Helical" evidence="9">
    <location>
        <begin position="137"/>
        <end position="160"/>
    </location>
</feature>
<dbReference type="PANTHER" id="PTHR11795:SF445">
    <property type="entry name" value="AMINO ACID ABC TRANSPORTER PERMEASE PROTEIN"/>
    <property type="match status" value="1"/>
</dbReference>
<dbReference type="PANTHER" id="PTHR11795">
    <property type="entry name" value="BRANCHED-CHAIN AMINO ACID TRANSPORT SYSTEM PERMEASE PROTEIN LIVH"/>
    <property type="match status" value="1"/>
</dbReference>
<sequence>MIVLRDILLSALTLGALYAASSVALSLIWGSIGMLNLAHGAYLAVGAYGSLILVNWLGFPWWAGIIGGVVGGMLMGLATHFLLVRWVFAKPNFEINIIILTMALSTIVIDLINNLIGPTSARQPFNIDGRIDIGGSGIAYQTLLIIGGCAIMIFGLQLVIRKTKLGRAIRAVSQEPTAARLNGIPLQVVVLKVMLLAGAVAGVSGVLLTAFTTVYPTVGLDPLLKALIICVVGGLGSIPGALSAAFLLAFVEVLVQYGFGTKWGFPALLIAVVIVLIVRPDGLFGQRVQARN</sequence>
<evidence type="ECO:0000256" key="9">
    <source>
        <dbReference type="SAM" id="Phobius"/>
    </source>
</evidence>
<evidence type="ECO:0000256" key="1">
    <source>
        <dbReference type="ARBA" id="ARBA00004651"/>
    </source>
</evidence>
<keyword evidence="5" id="KW-0029">Amino-acid transport</keyword>
<feature type="transmembrane region" description="Helical" evidence="9">
    <location>
        <begin position="95"/>
        <end position="117"/>
    </location>
</feature>
<evidence type="ECO:0000256" key="5">
    <source>
        <dbReference type="ARBA" id="ARBA00022970"/>
    </source>
</evidence>
<feature type="transmembrane region" description="Helical" evidence="9">
    <location>
        <begin position="6"/>
        <end position="29"/>
    </location>
</feature>
<evidence type="ECO:0000256" key="7">
    <source>
        <dbReference type="ARBA" id="ARBA00023136"/>
    </source>
</evidence>
<proteinExistence type="inferred from homology"/>
<dbReference type="Pfam" id="PF02653">
    <property type="entry name" value="BPD_transp_2"/>
    <property type="match status" value="1"/>
</dbReference>
<dbReference type="Proteomes" id="UP000094412">
    <property type="component" value="Unassembled WGS sequence"/>
</dbReference>
<keyword evidence="4 9" id="KW-0812">Transmembrane</keyword>
<comment type="similarity">
    <text evidence="8">Belongs to the binding-protein-dependent transport system permease family. LivHM subfamily.</text>
</comment>
<name>A0A1C2E2Z3_9HYPH</name>
<protein>
    <recommendedName>
        <fullName evidence="12">Branched-chain amino acid ABC transporter permease</fullName>
    </recommendedName>
</protein>
<dbReference type="InterPro" id="IPR001851">
    <property type="entry name" value="ABC_transp_permease"/>
</dbReference>
<dbReference type="EMBL" id="MDEO01000028">
    <property type="protein sequence ID" value="OCX21374.1"/>
    <property type="molecule type" value="Genomic_DNA"/>
</dbReference>
<evidence type="ECO:0008006" key="12">
    <source>
        <dbReference type="Google" id="ProtNLM"/>
    </source>
</evidence>
<keyword evidence="6 9" id="KW-1133">Transmembrane helix</keyword>
<evidence type="ECO:0000256" key="8">
    <source>
        <dbReference type="ARBA" id="ARBA00037998"/>
    </source>
</evidence>
<feature type="transmembrane region" description="Helical" evidence="9">
    <location>
        <begin position="226"/>
        <end position="251"/>
    </location>
</feature>
<gene>
    <name evidence="10" type="ORF">QV13_06820</name>
</gene>
<dbReference type="GO" id="GO:0022857">
    <property type="term" value="F:transmembrane transporter activity"/>
    <property type="evidence" value="ECO:0007669"/>
    <property type="project" value="InterPro"/>
</dbReference>
<dbReference type="GO" id="GO:0005886">
    <property type="term" value="C:plasma membrane"/>
    <property type="evidence" value="ECO:0007669"/>
    <property type="project" value="UniProtKB-SubCell"/>
</dbReference>